<proteinExistence type="predicted"/>
<comment type="caution">
    <text evidence="1">The sequence shown here is derived from an EMBL/GenBank/DDBJ whole genome shotgun (WGS) entry which is preliminary data.</text>
</comment>
<evidence type="ECO:0000313" key="2">
    <source>
        <dbReference type="Proteomes" id="UP000287651"/>
    </source>
</evidence>
<evidence type="ECO:0000313" key="1">
    <source>
        <dbReference type="EMBL" id="RRT62300.1"/>
    </source>
</evidence>
<dbReference type="EMBL" id="AMZH03007037">
    <property type="protein sequence ID" value="RRT62300.1"/>
    <property type="molecule type" value="Genomic_DNA"/>
</dbReference>
<gene>
    <name evidence="1" type="ORF">B296_00031496</name>
</gene>
<accession>A0A426ZEA4</accession>
<dbReference type="AlphaFoldDB" id="A0A426ZEA4"/>
<protein>
    <submittedName>
        <fullName evidence="1">Uncharacterized protein</fullName>
    </submittedName>
</protein>
<name>A0A426ZEA4_ENSVE</name>
<organism evidence="1 2">
    <name type="scientific">Ensete ventricosum</name>
    <name type="common">Abyssinian banana</name>
    <name type="synonym">Musa ensete</name>
    <dbReference type="NCBI Taxonomy" id="4639"/>
    <lineage>
        <taxon>Eukaryota</taxon>
        <taxon>Viridiplantae</taxon>
        <taxon>Streptophyta</taxon>
        <taxon>Embryophyta</taxon>
        <taxon>Tracheophyta</taxon>
        <taxon>Spermatophyta</taxon>
        <taxon>Magnoliopsida</taxon>
        <taxon>Liliopsida</taxon>
        <taxon>Zingiberales</taxon>
        <taxon>Musaceae</taxon>
        <taxon>Ensete</taxon>
    </lineage>
</organism>
<sequence length="70" mass="8139">MPTEFPQCDDHLFPAMASNSEKTQQRVNDDNPSCVVHGSERRCDQNLELRPLAGVSSRDDRKLNWRRRNI</sequence>
<reference evidence="1 2" key="1">
    <citation type="journal article" date="2014" name="Agronomy (Basel)">
        <title>A Draft Genome Sequence for Ensete ventricosum, the Drought-Tolerant Tree Against Hunger.</title>
        <authorList>
            <person name="Harrison J."/>
            <person name="Moore K.A."/>
            <person name="Paszkiewicz K."/>
            <person name="Jones T."/>
            <person name="Grant M."/>
            <person name="Ambacheew D."/>
            <person name="Muzemil S."/>
            <person name="Studholme D.J."/>
        </authorList>
    </citation>
    <scope>NUCLEOTIDE SEQUENCE [LARGE SCALE GENOMIC DNA]</scope>
</reference>
<dbReference type="Proteomes" id="UP000287651">
    <property type="component" value="Unassembled WGS sequence"/>
</dbReference>